<gene>
    <name evidence="1" type="ORF">g.77175</name>
</gene>
<dbReference type="OrthoDB" id="443524at2759"/>
<reference evidence="1" key="1">
    <citation type="submission" date="2018-04" db="EMBL/GenBank/DDBJ databases">
        <title>Transcriptome assembly of Sipha flava.</title>
        <authorList>
            <person name="Scully E.D."/>
            <person name="Geib S.M."/>
            <person name="Palmer N.A."/>
            <person name="Koch K."/>
            <person name="Bradshaw J."/>
            <person name="Heng-Moss T."/>
            <person name="Sarath G."/>
        </authorList>
    </citation>
    <scope>NUCLEOTIDE SEQUENCE</scope>
</reference>
<accession>A0A2S2QKA3</accession>
<dbReference type="EMBL" id="GGMS01008986">
    <property type="protein sequence ID" value="MBY78189.1"/>
    <property type="molecule type" value="Transcribed_RNA"/>
</dbReference>
<organism evidence="1">
    <name type="scientific">Sipha flava</name>
    <name type="common">yellow sugarcane aphid</name>
    <dbReference type="NCBI Taxonomy" id="143950"/>
    <lineage>
        <taxon>Eukaryota</taxon>
        <taxon>Metazoa</taxon>
        <taxon>Ecdysozoa</taxon>
        <taxon>Arthropoda</taxon>
        <taxon>Hexapoda</taxon>
        <taxon>Insecta</taxon>
        <taxon>Pterygota</taxon>
        <taxon>Neoptera</taxon>
        <taxon>Paraneoptera</taxon>
        <taxon>Hemiptera</taxon>
        <taxon>Sternorrhyncha</taxon>
        <taxon>Aphidomorpha</taxon>
        <taxon>Aphidoidea</taxon>
        <taxon>Aphididae</taxon>
        <taxon>Sipha</taxon>
    </lineage>
</organism>
<dbReference type="AlphaFoldDB" id="A0A2S2QKA3"/>
<proteinExistence type="predicted"/>
<protein>
    <submittedName>
        <fullName evidence="1">Uncharacterized protein</fullName>
    </submittedName>
</protein>
<name>A0A2S2QKA3_9HEMI</name>
<sequence>MTAQLINDHSILKRSRFSNLLSYIAGCANANHIPHGFIELKPYILERLNIQKDVIELPWLLVAFDLAVLDCWSEELLERVFSRNFLYGFLKRSDNVLDYIMLLKLYQATVTLYPGGYKGNLPPTDILEKAINLNQQNLDNFPLKAALEHGLGGEDYVLTGVKSKLGHFIDHLVVMRPGGYSVAIKKEIKTDKSNVFLENIEFNDNLVIGIFIYKPNNYVINLNCLRGPYVLTNKTIEALGIVVLPISMDVWNGLIDYEKIPYIMRELQSKSSINLIEKNLVH</sequence>
<evidence type="ECO:0000313" key="1">
    <source>
        <dbReference type="EMBL" id="MBY78189.1"/>
    </source>
</evidence>